<dbReference type="InterPro" id="IPR004107">
    <property type="entry name" value="Integrase_SAM-like_N"/>
</dbReference>
<name>A0ABP3NCP4_9GAMM</name>
<feature type="domain" description="Core-binding (CB)" evidence="8">
    <location>
        <begin position="36"/>
        <end position="116"/>
    </location>
</feature>
<dbReference type="PANTHER" id="PTHR30349:SF64">
    <property type="entry name" value="PROPHAGE INTEGRASE INTD-RELATED"/>
    <property type="match status" value="1"/>
</dbReference>
<keyword evidence="2" id="KW-0229">DNA integration</keyword>
<accession>A0ABP3NCP4</accession>
<dbReference type="PROSITE" id="PS51898">
    <property type="entry name" value="TYR_RECOMBINASE"/>
    <property type="match status" value="1"/>
</dbReference>
<evidence type="ECO:0000259" key="7">
    <source>
        <dbReference type="PROSITE" id="PS51898"/>
    </source>
</evidence>
<keyword evidence="6" id="KW-0812">Transmembrane</keyword>
<evidence type="ECO:0000256" key="2">
    <source>
        <dbReference type="ARBA" id="ARBA00022908"/>
    </source>
</evidence>
<keyword evidence="6" id="KW-0472">Membrane</keyword>
<comment type="similarity">
    <text evidence="1">Belongs to the 'phage' integrase family.</text>
</comment>
<dbReference type="PANTHER" id="PTHR30349">
    <property type="entry name" value="PHAGE INTEGRASE-RELATED"/>
    <property type="match status" value="1"/>
</dbReference>
<evidence type="ECO:0000259" key="8">
    <source>
        <dbReference type="PROSITE" id="PS51900"/>
    </source>
</evidence>
<dbReference type="InterPro" id="IPR010998">
    <property type="entry name" value="Integrase_recombinase_N"/>
</dbReference>
<dbReference type="Gene3D" id="1.10.443.10">
    <property type="entry name" value="Intergrase catalytic core"/>
    <property type="match status" value="1"/>
</dbReference>
<evidence type="ECO:0000313" key="10">
    <source>
        <dbReference type="Proteomes" id="UP001501169"/>
    </source>
</evidence>
<evidence type="ECO:0000256" key="4">
    <source>
        <dbReference type="ARBA" id="ARBA00023172"/>
    </source>
</evidence>
<comment type="caution">
    <text evidence="9">The sequence shown here is derived from an EMBL/GenBank/DDBJ whole genome shotgun (WGS) entry which is preliminary data.</text>
</comment>
<evidence type="ECO:0000256" key="6">
    <source>
        <dbReference type="SAM" id="Phobius"/>
    </source>
</evidence>
<keyword evidence="4" id="KW-0233">DNA recombination</keyword>
<evidence type="ECO:0000256" key="5">
    <source>
        <dbReference type="PROSITE-ProRule" id="PRU01248"/>
    </source>
</evidence>
<dbReference type="NCBIfam" id="TIGR02249">
    <property type="entry name" value="integrase_gron"/>
    <property type="match status" value="1"/>
</dbReference>
<keyword evidence="10" id="KW-1185">Reference proteome</keyword>
<dbReference type="SUPFAM" id="SSF56349">
    <property type="entry name" value="DNA breaking-rejoining enzymes"/>
    <property type="match status" value="1"/>
</dbReference>
<organism evidence="9 10">
    <name type="scientific">Rheinheimera aquimaris</name>
    <dbReference type="NCBI Taxonomy" id="412437"/>
    <lineage>
        <taxon>Bacteria</taxon>
        <taxon>Pseudomonadati</taxon>
        <taxon>Pseudomonadota</taxon>
        <taxon>Gammaproteobacteria</taxon>
        <taxon>Chromatiales</taxon>
        <taxon>Chromatiaceae</taxon>
        <taxon>Rheinheimera</taxon>
    </lineage>
</organism>
<reference evidence="10" key="1">
    <citation type="journal article" date="2019" name="Int. J. Syst. Evol. Microbiol.">
        <title>The Global Catalogue of Microorganisms (GCM) 10K type strain sequencing project: providing services to taxonomists for standard genome sequencing and annotation.</title>
        <authorList>
            <consortium name="The Broad Institute Genomics Platform"/>
            <consortium name="The Broad Institute Genome Sequencing Center for Infectious Disease"/>
            <person name="Wu L."/>
            <person name="Ma J."/>
        </authorList>
    </citation>
    <scope>NUCLEOTIDE SEQUENCE [LARGE SCALE GENOMIC DNA]</scope>
    <source>
        <strain evidence="10">JCM 14331</strain>
    </source>
</reference>
<dbReference type="Proteomes" id="UP001501169">
    <property type="component" value="Unassembled WGS sequence"/>
</dbReference>
<dbReference type="InterPro" id="IPR011946">
    <property type="entry name" value="Integrase_integron-type"/>
</dbReference>
<feature type="domain" description="Tyr recombinase" evidence="7">
    <location>
        <begin position="134"/>
        <end position="348"/>
    </location>
</feature>
<keyword evidence="6" id="KW-1133">Transmembrane helix</keyword>
<evidence type="ECO:0000256" key="3">
    <source>
        <dbReference type="ARBA" id="ARBA00023125"/>
    </source>
</evidence>
<protein>
    <submittedName>
        <fullName evidence="9">Integron integrase IntIA</fullName>
    </submittedName>
</protein>
<dbReference type="EMBL" id="BAAAEO010000001">
    <property type="protein sequence ID" value="GAA0541423.1"/>
    <property type="molecule type" value="Genomic_DNA"/>
</dbReference>
<dbReference type="Gene3D" id="1.10.150.130">
    <property type="match status" value="1"/>
</dbReference>
<dbReference type="Pfam" id="PF00589">
    <property type="entry name" value="Phage_integrase"/>
    <property type="match status" value="1"/>
</dbReference>
<dbReference type="Pfam" id="PF13495">
    <property type="entry name" value="Phage_int_SAM_4"/>
    <property type="match status" value="1"/>
</dbReference>
<dbReference type="InterPro" id="IPR002104">
    <property type="entry name" value="Integrase_catalytic"/>
</dbReference>
<feature type="transmembrane region" description="Helical" evidence="6">
    <location>
        <begin position="21"/>
        <end position="43"/>
    </location>
</feature>
<dbReference type="InterPro" id="IPR013762">
    <property type="entry name" value="Integrase-like_cat_sf"/>
</dbReference>
<evidence type="ECO:0000313" key="9">
    <source>
        <dbReference type="EMBL" id="GAA0541423.1"/>
    </source>
</evidence>
<dbReference type="InterPro" id="IPR011010">
    <property type="entry name" value="DNA_brk_join_enz"/>
</dbReference>
<dbReference type="InterPro" id="IPR044068">
    <property type="entry name" value="CB"/>
</dbReference>
<gene>
    <name evidence="9" type="primary">intIA</name>
    <name evidence="9" type="ORF">GCM10009098_06280</name>
</gene>
<dbReference type="PROSITE" id="PS51900">
    <property type="entry name" value="CB"/>
    <property type="match status" value="1"/>
</dbReference>
<dbReference type="InterPro" id="IPR050090">
    <property type="entry name" value="Tyrosine_recombinase_XerCD"/>
</dbReference>
<sequence length="354" mass="40676">MDKAGLNLAINLLTINLPTTVYTYMLIYFLVNVMASPFLQYIAEFMYARRYAKRTVEGYVYWIKMYILFHKKQHPAQLKDRDVEYFLTYLSNQRNAAPRTQAAALNALSFLYSKVLQQPLSLNLNFNRSQVTPKLPVVLTRGEITALLKVIEPRYKLLAQLMYGSGLRLMEAVRLRVHDIDYDYFSVMVWQGKGNKNRRTTLAPELVVSLKQQSQYVLQYFQADTANPGYAGVWLPYALARKYPSASKELGWQYLFPSLQLSVDPDSKLLRRHHLDESCVRREIKIAARKAGIRKNVTCHTLRHSFATHLLEAGADIRTVQEQLGHTDVRTTQIYTHVLNRGAAGVKSPLSQLL</sequence>
<proteinExistence type="inferred from homology"/>
<keyword evidence="3 5" id="KW-0238">DNA-binding</keyword>
<evidence type="ECO:0000256" key="1">
    <source>
        <dbReference type="ARBA" id="ARBA00008857"/>
    </source>
</evidence>